<dbReference type="RefSeq" id="WP_309488047.1">
    <property type="nucleotide sequence ID" value="NZ_JAENIG010000001.1"/>
</dbReference>
<keyword evidence="7" id="KW-0119">Carbohydrate metabolism</keyword>
<gene>
    <name evidence="10" type="ORF">JIN83_00605</name>
</gene>
<sequence>MPDSAMKRLRRLGLLLPVFSLRRDHDLGIGDTLALRQAVDWAAAHHVGFLQLLPINETGADSSPYNAISSVALDPVLIAMELIPEIDSAVIESESRAFQESALVDYPPTGAAKWRLLKRGYQIYQATEKQDPEFDAFCQAEQDWLVPYTKYRWLMEQAGTEEWDLWPEAYNSAEKAERWLAQQAGAEQGMRFYAWVQWHAFSQWRELREYAAERDVKLMGDIPIGISYSSADVFFEPQWFDLSLSGGSPPEKVFKEDAFACQWGQNWGVPIYNWKALRKDNFSWWRRRIEKLTDVFHIFRIDHILGFYRIFSFPWRPNRNAEFLGLSKPKAKKLTGGRLPKFHPFPDDTVAHKKSNLAAGDEYLKMVLEAAGDSEVVGEDLGCVPDYVRPHLAKLGIAGFKICHWEEAAKGKAVPGSEYPECSFATYATHDHESIPALWNTLVGMLDGPDRKGALEGLTLLSDFAGLPKGKDAKVYGHYDPVIKWALFESLFQSRSNYAAIMITDLINSCKRINIPGTVGGENWRYRLPWELADMPEALQVECRRMSELIHLSQRD</sequence>
<dbReference type="GO" id="GO:0005975">
    <property type="term" value="P:carbohydrate metabolic process"/>
    <property type="evidence" value="ECO:0007669"/>
    <property type="project" value="InterPro"/>
</dbReference>
<comment type="caution">
    <text evidence="10">The sequence shown here is derived from an EMBL/GenBank/DDBJ whole genome shotgun (WGS) entry which is preliminary data.</text>
</comment>
<dbReference type="EMBL" id="JAENIG010000001">
    <property type="protein sequence ID" value="MBK1853449.1"/>
    <property type="molecule type" value="Genomic_DNA"/>
</dbReference>
<evidence type="ECO:0000256" key="2">
    <source>
        <dbReference type="ARBA" id="ARBA00005684"/>
    </source>
</evidence>
<evidence type="ECO:0000256" key="8">
    <source>
        <dbReference type="ARBA" id="ARBA00031423"/>
    </source>
</evidence>
<dbReference type="AlphaFoldDB" id="A0AAE2SAT0"/>
<accession>A0AAE2SAT0</accession>
<reference evidence="10" key="1">
    <citation type="submission" date="2021-01" db="EMBL/GenBank/DDBJ databases">
        <title>Modified the classification status of verrucomicrobia.</title>
        <authorList>
            <person name="Feng X."/>
        </authorList>
    </citation>
    <scope>NUCLEOTIDE SEQUENCE</scope>
    <source>
        <strain evidence="10">5K15</strain>
    </source>
</reference>
<evidence type="ECO:0000256" key="4">
    <source>
        <dbReference type="ARBA" id="ARBA00020295"/>
    </source>
</evidence>
<dbReference type="SUPFAM" id="SSF51445">
    <property type="entry name" value="(Trans)glycosidases"/>
    <property type="match status" value="1"/>
</dbReference>
<name>A0AAE2SAT0_9BACT</name>
<dbReference type="InterPro" id="IPR017853">
    <property type="entry name" value="GH"/>
</dbReference>
<evidence type="ECO:0000313" key="11">
    <source>
        <dbReference type="Proteomes" id="UP000634206"/>
    </source>
</evidence>
<evidence type="ECO:0000256" key="5">
    <source>
        <dbReference type="ARBA" id="ARBA00022676"/>
    </source>
</evidence>
<dbReference type="PANTHER" id="PTHR32438">
    <property type="entry name" value="4-ALPHA-GLUCANOTRANSFERASE DPE1, CHLOROPLASTIC/AMYLOPLASTIC"/>
    <property type="match status" value="1"/>
</dbReference>
<evidence type="ECO:0000256" key="6">
    <source>
        <dbReference type="ARBA" id="ARBA00022679"/>
    </source>
</evidence>
<evidence type="ECO:0000313" key="10">
    <source>
        <dbReference type="EMBL" id="MBK1853449.1"/>
    </source>
</evidence>
<dbReference type="PANTHER" id="PTHR32438:SF5">
    <property type="entry name" value="4-ALPHA-GLUCANOTRANSFERASE DPE1, CHLOROPLASTIC_AMYLOPLASTIC"/>
    <property type="match status" value="1"/>
</dbReference>
<dbReference type="GO" id="GO:0004134">
    <property type="term" value="F:4-alpha-glucanotransferase activity"/>
    <property type="evidence" value="ECO:0007669"/>
    <property type="project" value="UniProtKB-EC"/>
</dbReference>
<keyword evidence="5" id="KW-0328">Glycosyltransferase</keyword>
<comment type="catalytic activity">
    <reaction evidence="1">
        <text>Transfers a segment of a (1-&gt;4)-alpha-D-glucan to a new position in an acceptor, which may be glucose or a (1-&gt;4)-alpha-D-glucan.</text>
        <dbReference type="EC" id="2.4.1.25"/>
    </reaction>
</comment>
<comment type="similarity">
    <text evidence="2">Belongs to the disproportionating enzyme family.</text>
</comment>
<dbReference type="EC" id="2.4.1.25" evidence="3"/>
<evidence type="ECO:0000256" key="9">
    <source>
        <dbReference type="ARBA" id="ARBA00031501"/>
    </source>
</evidence>
<proteinExistence type="inferred from homology"/>
<protein>
    <recommendedName>
        <fullName evidence="4">4-alpha-glucanotransferase</fullName>
        <ecNumber evidence="3">2.4.1.25</ecNumber>
    </recommendedName>
    <alternativeName>
        <fullName evidence="8">Amylomaltase</fullName>
    </alternativeName>
    <alternativeName>
        <fullName evidence="9">Disproportionating enzyme</fullName>
    </alternativeName>
</protein>
<evidence type="ECO:0000256" key="1">
    <source>
        <dbReference type="ARBA" id="ARBA00000439"/>
    </source>
</evidence>
<keyword evidence="11" id="KW-1185">Reference proteome</keyword>
<dbReference type="Pfam" id="PF02446">
    <property type="entry name" value="Glyco_hydro_77"/>
    <property type="match status" value="1"/>
</dbReference>
<dbReference type="Gene3D" id="3.20.20.80">
    <property type="entry name" value="Glycosidases"/>
    <property type="match status" value="1"/>
</dbReference>
<dbReference type="InterPro" id="IPR003385">
    <property type="entry name" value="Glyco_hydro_77"/>
</dbReference>
<dbReference type="Proteomes" id="UP000634206">
    <property type="component" value="Unassembled WGS sequence"/>
</dbReference>
<evidence type="ECO:0000256" key="3">
    <source>
        <dbReference type="ARBA" id="ARBA00012560"/>
    </source>
</evidence>
<evidence type="ECO:0000256" key="7">
    <source>
        <dbReference type="ARBA" id="ARBA00023277"/>
    </source>
</evidence>
<keyword evidence="6" id="KW-0808">Transferase</keyword>
<organism evidence="10 11">
    <name type="scientific">Oceaniferula flava</name>
    <dbReference type="NCBI Taxonomy" id="2800421"/>
    <lineage>
        <taxon>Bacteria</taxon>
        <taxon>Pseudomonadati</taxon>
        <taxon>Verrucomicrobiota</taxon>
        <taxon>Verrucomicrobiia</taxon>
        <taxon>Verrucomicrobiales</taxon>
        <taxon>Verrucomicrobiaceae</taxon>
        <taxon>Oceaniferula</taxon>
    </lineage>
</organism>